<accession>A0A832WK44</accession>
<dbReference type="PANTHER" id="PTHR39640:SF1">
    <property type="entry name" value="DUF790 FAMILY PROTEIN"/>
    <property type="match status" value="1"/>
</dbReference>
<organism evidence="1 2">
    <name type="scientific">Pyrococcus horikoshii</name>
    <dbReference type="NCBI Taxonomy" id="53953"/>
    <lineage>
        <taxon>Archaea</taxon>
        <taxon>Methanobacteriati</taxon>
        <taxon>Methanobacteriota</taxon>
        <taxon>Thermococci</taxon>
        <taxon>Thermococcales</taxon>
        <taxon>Thermococcaceae</taxon>
        <taxon>Pyrococcus</taxon>
    </lineage>
</organism>
<dbReference type="GeneID" id="1444345"/>
<reference evidence="1" key="1">
    <citation type="journal article" date="2020" name="bioRxiv">
        <title>A rank-normalized archaeal taxonomy based on genome phylogeny resolves widespread incomplete and uneven classifications.</title>
        <authorList>
            <person name="Rinke C."/>
            <person name="Chuvochina M."/>
            <person name="Mussig A.J."/>
            <person name="Chaumeil P.-A."/>
            <person name="Waite D.W."/>
            <person name="Whitman W.B."/>
            <person name="Parks D.H."/>
            <person name="Hugenholtz P."/>
        </authorList>
    </citation>
    <scope>NUCLEOTIDE SEQUENCE</scope>
    <source>
        <strain evidence="1">UBA8834</strain>
    </source>
</reference>
<dbReference type="PANTHER" id="PTHR39640">
    <property type="entry name" value="VNG6129C"/>
    <property type="match status" value="1"/>
</dbReference>
<evidence type="ECO:0000313" key="2">
    <source>
        <dbReference type="Proteomes" id="UP000617544"/>
    </source>
</evidence>
<protein>
    <submittedName>
        <fullName evidence="1">DUF790 family protein</fullName>
    </submittedName>
</protein>
<comment type="caution">
    <text evidence="1">The sequence shown here is derived from an EMBL/GenBank/DDBJ whole genome shotgun (WGS) entry which is preliminary data.</text>
</comment>
<dbReference type="RefSeq" id="WP_010884558.1">
    <property type="nucleotide sequence ID" value="NZ_DUJN01000004.1"/>
</dbReference>
<dbReference type="Proteomes" id="UP000617544">
    <property type="component" value="Unassembled WGS sequence"/>
</dbReference>
<dbReference type="Pfam" id="PF05626">
    <property type="entry name" value="DUF790"/>
    <property type="match status" value="1"/>
</dbReference>
<dbReference type="AlphaFoldDB" id="A0A832WK44"/>
<name>A0A832WK44_PYRHR</name>
<dbReference type="OMA" id="RWEMEAD"/>
<evidence type="ECO:0000313" key="1">
    <source>
        <dbReference type="EMBL" id="HII60964.1"/>
    </source>
</evidence>
<dbReference type="EMBL" id="DUJN01000004">
    <property type="protein sequence ID" value="HII60964.1"/>
    <property type="molecule type" value="Genomic_DNA"/>
</dbReference>
<proteinExistence type="predicted"/>
<gene>
    <name evidence="1" type="ORF">HA331_04290</name>
</gene>
<dbReference type="PIRSF" id="PIRSF019435">
    <property type="entry name" value="UCP019435"/>
    <property type="match status" value="1"/>
</dbReference>
<dbReference type="Gene3D" id="3.40.91.30">
    <property type="match status" value="1"/>
</dbReference>
<dbReference type="InterPro" id="IPR008508">
    <property type="entry name" value="Bax1"/>
</dbReference>
<sequence length="378" mass="44108">MLPRELLDARRSRGRIYLNFASDEHLKLAKAVLIAFKSSIGQSYAELQEKLRHLETASNYKKVRGFAKIIERECKFSMATNLDPWEVRKFLFERGYVTSEFDRIKVLREAAEHFGASIEEIERAIFADREEEKILEEVPEINPEELIKRYNLSLLQTLMFEAVRLTFKVSSNYKEILRGVKKLGLMYEVIDEGIEVTGPASLLKLTRKYGTSIAKLIPGIVKAEEWWMRAEVVEDKRIYIFELSSEESVMLPKIMERIEYSSSLEREFASKIKRILGVDVIYEPEIIKVGNYAYIPDFLIKKGNKKVYVEIVGFWTRDYLKRKLEKISKAKIQMLLIVNDELFAEKASRFSGKEVLLMKKGKIPYKDVIMKIKEMLKS</sequence>